<dbReference type="RefSeq" id="WP_198126807.1">
    <property type="nucleotide sequence ID" value="NZ_JAECZC010000055.1"/>
</dbReference>
<organism evidence="1 2">
    <name type="scientific">Amazonocrinis nigriterrae CENA67</name>
    <dbReference type="NCBI Taxonomy" id="2794033"/>
    <lineage>
        <taxon>Bacteria</taxon>
        <taxon>Bacillati</taxon>
        <taxon>Cyanobacteriota</taxon>
        <taxon>Cyanophyceae</taxon>
        <taxon>Nostocales</taxon>
        <taxon>Nostocaceae</taxon>
        <taxon>Amazonocrinis</taxon>
        <taxon>Amazonocrinis nigriterrae</taxon>
    </lineage>
</organism>
<keyword evidence="2" id="KW-1185">Reference proteome</keyword>
<dbReference type="EMBL" id="JAECZC010000055">
    <property type="protein sequence ID" value="MBH8564995.1"/>
    <property type="molecule type" value="Genomic_DNA"/>
</dbReference>
<dbReference type="AlphaFoldDB" id="A0A8J7HWW6"/>
<sequence length="85" mass="9553">MPAYTRLLALYLPINQPKIMSDIITDNADTPANFKSNLSTINHLLHQVLNSSHYQALKDNTDYDPDSTLEDAQAVVQHALAVYRI</sequence>
<dbReference type="Proteomes" id="UP000632766">
    <property type="component" value="Unassembled WGS sequence"/>
</dbReference>
<reference evidence="1 2" key="1">
    <citation type="journal article" date="2021" name="Int. J. Syst. Evol. Microbiol.">
        <title>Amazonocrinis nigriterrae gen. nov., sp. nov., Atlanticothrix silvestris gen. nov., sp. nov. and Dendronalium phyllosphericum gen. nov., sp. nov., nostocacean cyanobacteria from Brazilian environments.</title>
        <authorList>
            <person name="Alvarenga D.O."/>
            <person name="Andreote A.P.D."/>
            <person name="Branco L.H.Z."/>
            <person name="Delbaje E."/>
            <person name="Cruz R.B."/>
            <person name="Varani A.M."/>
            <person name="Fiore M.F."/>
        </authorList>
    </citation>
    <scope>NUCLEOTIDE SEQUENCE [LARGE SCALE GENOMIC DNA]</scope>
    <source>
        <strain evidence="1 2">CENA67</strain>
    </source>
</reference>
<proteinExistence type="predicted"/>
<comment type="caution">
    <text evidence="1">The sequence shown here is derived from an EMBL/GenBank/DDBJ whole genome shotgun (WGS) entry which is preliminary data.</text>
</comment>
<name>A0A8J7HWW6_9NOST</name>
<accession>A0A8J7HWW6</accession>
<gene>
    <name evidence="1" type="ORF">I8748_22895</name>
</gene>
<protein>
    <submittedName>
        <fullName evidence="1">Uncharacterized protein</fullName>
    </submittedName>
</protein>
<evidence type="ECO:0000313" key="1">
    <source>
        <dbReference type="EMBL" id="MBH8564995.1"/>
    </source>
</evidence>
<evidence type="ECO:0000313" key="2">
    <source>
        <dbReference type="Proteomes" id="UP000632766"/>
    </source>
</evidence>